<reference evidence="9" key="1">
    <citation type="journal article" date="2020" name="Stud. Mycol.">
        <title>101 Dothideomycetes genomes: a test case for predicting lifestyles and emergence of pathogens.</title>
        <authorList>
            <person name="Haridas S."/>
            <person name="Albert R."/>
            <person name="Binder M."/>
            <person name="Bloem J."/>
            <person name="Labutti K."/>
            <person name="Salamov A."/>
            <person name="Andreopoulos B."/>
            <person name="Baker S."/>
            <person name="Barry K."/>
            <person name="Bills G."/>
            <person name="Bluhm B."/>
            <person name="Cannon C."/>
            <person name="Castanera R."/>
            <person name="Culley D."/>
            <person name="Daum C."/>
            <person name="Ezra D."/>
            <person name="Gonzalez J."/>
            <person name="Henrissat B."/>
            <person name="Kuo A."/>
            <person name="Liang C."/>
            <person name="Lipzen A."/>
            <person name="Lutzoni F."/>
            <person name="Magnuson J."/>
            <person name="Mondo S."/>
            <person name="Nolan M."/>
            <person name="Ohm R."/>
            <person name="Pangilinan J."/>
            <person name="Park H.-J."/>
            <person name="Ramirez L."/>
            <person name="Alfaro M."/>
            <person name="Sun H."/>
            <person name="Tritt A."/>
            <person name="Yoshinaga Y."/>
            <person name="Zwiers L.-H."/>
            <person name="Turgeon B."/>
            <person name="Goodwin S."/>
            <person name="Spatafora J."/>
            <person name="Crous P."/>
            <person name="Grigoriev I."/>
        </authorList>
    </citation>
    <scope>NUCLEOTIDE SEQUENCE</scope>
    <source>
        <strain evidence="9">CBS 175.79</strain>
    </source>
</reference>
<sequence>MADAHLTNDEFFAQLASLFEHNRKTGHGTVYLTQKRLAYGTDASAEAKAEDPLWDAHPEQPLPILIRASNNKSSKRKGAGRPGSERDNATKTKTSTVVQPDQLEAFYVRYAEACRAGMSGLKKRDRTKKKKDKKKKKGAAGEVKG</sequence>
<organism evidence="9 10">
    <name type="scientific">Aaosphaeria arxii CBS 175.79</name>
    <dbReference type="NCBI Taxonomy" id="1450172"/>
    <lineage>
        <taxon>Eukaryota</taxon>
        <taxon>Fungi</taxon>
        <taxon>Dikarya</taxon>
        <taxon>Ascomycota</taxon>
        <taxon>Pezizomycotina</taxon>
        <taxon>Dothideomycetes</taxon>
        <taxon>Pleosporomycetidae</taxon>
        <taxon>Pleosporales</taxon>
        <taxon>Pleosporales incertae sedis</taxon>
        <taxon>Aaosphaeria</taxon>
    </lineage>
</organism>
<feature type="region of interest" description="Disordered" evidence="8">
    <location>
        <begin position="118"/>
        <end position="145"/>
    </location>
</feature>
<dbReference type="SUPFAM" id="SSF54762">
    <property type="entry name" value="Signal recognition particle alu RNA binding heterodimer, SRP9/14"/>
    <property type="match status" value="1"/>
</dbReference>
<keyword evidence="4 7" id="KW-0694">RNA-binding</keyword>
<dbReference type="OrthoDB" id="19209at2759"/>
<keyword evidence="6 7" id="KW-0687">Ribonucleoprotein</keyword>
<gene>
    <name evidence="9" type="ORF">BU24DRAFT_443393</name>
</gene>
<dbReference type="GeneID" id="54287982"/>
<dbReference type="GO" id="GO:0008312">
    <property type="term" value="F:7S RNA binding"/>
    <property type="evidence" value="ECO:0007669"/>
    <property type="project" value="UniProtKB-UniRule"/>
</dbReference>
<dbReference type="Proteomes" id="UP000799778">
    <property type="component" value="Unassembled WGS sequence"/>
</dbReference>
<accession>A0A6A5XFX1</accession>
<evidence type="ECO:0000256" key="3">
    <source>
        <dbReference type="ARBA" id="ARBA00022490"/>
    </source>
</evidence>
<dbReference type="GO" id="GO:0005786">
    <property type="term" value="C:signal recognition particle, endoplasmic reticulum targeting"/>
    <property type="evidence" value="ECO:0007669"/>
    <property type="project" value="UniProtKB-UniRule"/>
</dbReference>
<proteinExistence type="inferred from homology"/>
<dbReference type="Pfam" id="PF02290">
    <property type="entry name" value="SRP14"/>
    <property type="match status" value="1"/>
</dbReference>
<dbReference type="EMBL" id="ML978073">
    <property type="protein sequence ID" value="KAF2012058.1"/>
    <property type="molecule type" value="Genomic_DNA"/>
</dbReference>
<feature type="region of interest" description="Disordered" evidence="8">
    <location>
        <begin position="43"/>
        <end position="98"/>
    </location>
</feature>
<dbReference type="InterPro" id="IPR009018">
    <property type="entry name" value="Signal_recog_particle_SRP9/14"/>
</dbReference>
<evidence type="ECO:0000313" key="10">
    <source>
        <dbReference type="Proteomes" id="UP000799778"/>
    </source>
</evidence>
<comment type="function">
    <text evidence="7">Component of the signal recognition particle (SRP) complex, a ribonucleoprotein complex that mediates the cotranslational targeting of secretory and membrane proteins to the endoplasmic reticulum (ER).</text>
</comment>
<evidence type="ECO:0000256" key="4">
    <source>
        <dbReference type="ARBA" id="ARBA00022884"/>
    </source>
</evidence>
<dbReference type="RefSeq" id="XP_033380397.1">
    <property type="nucleotide sequence ID" value="XM_033530585.1"/>
</dbReference>
<protein>
    <recommendedName>
        <fullName evidence="7">Signal recognition particle subunit SRP14</fullName>
    </recommendedName>
    <alternativeName>
        <fullName evidence="7">Signal recognition particle 14 kDa protein</fullName>
    </alternativeName>
</protein>
<feature type="compositionally biased region" description="Basic and acidic residues" evidence="8">
    <location>
        <begin position="45"/>
        <end position="58"/>
    </location>
</feature>
<keyword evidence="3 7" id="KW-0963">Cytoplasm</keyword>
<dbReference type="Gene3D" id="3.30.720.10">
    <property type="entry name" value="Signal recognition particle alu RNA binding heterodimer, srp9/1"/>
    <property type="match status" value="1"/>
</dbReference>
<comment type="subunit">
    <text evidence="7">Component of a fungal signal recognition particle (SRP) complex that consists of a 7SL RNA molecule (scR1) and at least six protein subunits: SRP72, SRP68, SRP54, SEC65, SRP21 and SRP14.</text>
</comment>
<evidence type="ECO:0000256" key="1">
    <source>
        <dbReference type="ARBA" id="ARBA00004496"/>
    </source>
</evidence>
<evidence type="ECO:0000256" key="5">
    <source>
        <dbReference type="ARBA" id="ARBA00023135"/>
    </source>
</evidence>
<evidence type="ECO:0000256" key="7">
    <source>
        <dbReference type="RuleBase" id="RU368100"/>
    </source>
</evidence>
<evidence type="ECO:0000256" key="6">
    <source>
        <dbReference type="ARBA" id="ARBA00023274"/>
    </source>
</evidence>
<evidence type="ECO:0000256" key="2">
    <source>
        <dbReference type="ARBA" id="ARBA00010349"/>
    </source>
</evidence>
<dbReference type="GO" id="GO:0030942">
    <property type="term" value="F:endoplasmic reticulum signal peptide binding"/>
    <property type="evidence" value="ECO:0007669"/>
    <property type="project" value="UniProtKB-UniRule"/>
</dbReference>
<dbReference type="PANTHER" id="PTHR12013">
    <property type="entry name" value="SIGNAL RECOGNITION PARTICLE 14 KD PROTEIN"/>
    <property type="match status" value="1"/>
</dbReference>
<evidence type="ECO:0000313" key="9">
    <source>
        <dbReference type="EMBL" id="KAF2012058.1"/>
    </source>
</evidence>
<feature type="compositionally biased region" description="Basic residues" evidence="8">
    <location>
        <begin position="121"/>
        <end position="138"/>
    </location>
</feature>
<comment type="subcellular location">
    <subcellularLocation>
        <location evidence="1 7">Cytoplasm</location>
    </subcellularLocation>
</comment>
<evidence type="ECO:0000256" key="8">
    <source>
        <dbReference type="SAM" id="MobiDB-lite"/>
    </source>
</evidence>
<keyword evidence="5 7" id="KW-0733">Signal recognition particle</keyword>
<dbReference type="AlphaFoldDB" id="A0A6A5XFX1"/>
<dbReference type="InterPro" id="IPR003210">
    <property type="entry name" value="Signal_recog_particle_SRP14"/>
</dbReference>
<keyword evidence="10" id="KW-1185">Reference proteome</keyword>
<comment type="similarity">
    <text evidence="2 7">Belongs to the SRP14 family.</text>
</comment>
<dbReference type="GO" id="GO:0006614">
    <property type="term" value="P:SRP-dependent cotranslational protein targeting to membrane"/>
    <property type="evidence" value="ECO:0007669"/>
    <property type="project" value="UniProtKB-UniRule"/>
</dbReference>
<name>A0A6A5XFX1_9PLEO</name>